<organism evidence="1">
    <name type="scientific">Solanum lycopersicum</name>
    <name type="common">Tomato</name>
    <name type="synonym">Lycopersicon esculentum</name>
    <dbReference type="NCBI Taxonomy" id="4081"/>
    <lineage>
        <taxon>Eukaryota</taxon>
        <taxon>Viridiplantae</taxon>
        <taxon>Streptophyta</taxon>
        <taxon>Embryophyta</taxon>
        <taxon>Tracheophyta</taxon>
        <taxon>Spermatophyta</taxon>
        <taxon>Magnoliopsida</taxon>
        <taxon>eudicotyledons</taxon>
        <taxon>Gunneridae</taxon>
        <taxon>Pentapetalae</taxon>
        <taxon>asterids</taxon>
        <taxon>lamiids</taxon>
        <taxon>Solanales</taxon>
        <taxon>Solanaceae</taxon>
        <taxon>Solanoideae</taxon>
        <taxon>Solaneae</taxon>
        <taxon>Solanum</taxon>
        <taxon>Solanum subgen. Lycopersicon</taxon>
    </lineage>
</organism>
<protein>
    <submittedName>
        <fullName evidence="1">Uncharacterized protein</fullName>
    </submittedName>
</protein>
<name>A0A3Q7GUP8_SOLLC</name>
<reference evidence="1" key="2">
    <citation type="submission" date="2019-01" db="UniProtKB">
        <authorList>
            <consortium name="EnsemblPlants"/>
        </authorList>
    </citation>
    <scope>IDENTIFICATION</scope>
    <source>
        <strain evidence="1">cv. Heinz 1706</strain>
    </source>
</reference>
<accession>A0A3Q7GUP8</accession>
<dbReference type="InParanoid" id="A0A3Q7GUP8"/>
<sequence>MNQSSTIFRIFTRQLYHTVLINVQRPENYFSSYARPRQLKDYMLVSISLDLREPDFPHREQNYLQ</sequence>
<reference evidence="1" key="1">
    <citation type="journal article" date="2012" name="Nature">
        <title>The tomato genome sequence provides insights into fleshy fruit evolution.</title>
        <authorList>
            <consortium name="Tomato Genome Consortium"/>
        </authorList>
    </citation>
    <scope>NUCLEOTIDE SEQUENCE [LARGE SCALE GENOMIC DNA]</scope>
    <source>
        <strain evidence="1">cv. Heinz 1706</strain>
    </source>
</reference>
<evidence type="ECO:0000313" key="1">
    <source>
        <dbReference type="EnsemblPlants" id="Solyc06g036660.1.1.1"/>
    </source>
</evidence>
<dbReference type="Gramene" id="Solyc06g036660.1.1">
    <property type="protein sequence ID" value="Solyc06g036660.1.1.1"/>
    <property type="gene ID" value="Solyc06g036660.1"/>
</dbReference>
<evidence type="ECO:0000313" key="2">
    <source>
        <dbReference type="Proteomes" id="UP000004994"/>
    </source>
</evidence>
<dbReference type="EnsemblPlants" id="Solyc06g036660.1.1">
    <property type="protein sequence ID" value="Solyc06g036660.1.1.1"/>
    <property type="gene ID" value="Solyc06g036660.1"/>
</dbReference>
<dbReference type="Proteomes" id="UP000004994">
    <property type="component" value="Chromosome 6"/>
</dbReference>
<dbReference type="AlphaFoldDB" id="A0A3Q7GUP8"/>
<keyword evidence="2" id="KW-1185">Reference proteome</keyword>
<dbReference type="PaxDb" id="4081-Solyc06g036660.1.1"/>
<proteinExistence type="predicted"/>